<gene>
    <name evidence="6" type="primary">tilS</name>
    <name evidence="8" type="ORF">FHR19_000784</name>
</gene>
<organism evidence="8 9">
    <name type="scientific">Sphingomonas yantingensis</name>
    <dbReference type="NCBI Taxonomy" id="1241761"/>
    <lineage>
        <taxon>Bacteria</taxon>
        <taxon>Pseudomonadati</taxon>
        <taxon>Pseudomonadota</taxon>
        <taxon>Alphaproteobacteria</taxon>
        <taxon>Sphingomonadales</taxon>
        <taxon>Sphingomonadaceae</taxon>
        <taxon>Sphingomonas</taxon>
    </lineage>
</organism>
<dbReference type="GO" id="GO:0006400">
    <property type="term" value="P:tRNA modification"/>
    <property type="evidence" value="ECO:0007669"/>
    <property type="project" value="UniProtKB-UniRule"/>
</dbReference>
<keyword evidence="9" id="KW-1185">Reference proteome</keyword>
<feature type="domain" description="tRNA(Ile)-lysidine/2-thiocytidine synthase N-terminal" evidence="7">
    <location>
        <begin position="32"/>
        <end position="206"/>
    </location>
</feature>
<comment type="function">
    <text evidence="6">Ligates lysine onto the cytidine present at position 34 of the AUA codon-specific tRNA(Ile) that contains the anticodon CAU, in an ATP-dependent manner. Cytidine is converted to lysidine, thus changing the amino acid specificity of the tRNA from methionine to isoleucine.</text>
</comment>
<dbReference type="RefSeq" id="WP_184024593.1">
    <property type="nucleotide sequence ID" value="NZ_JACIJJ010000001.1"/>
</dbReference>
<dbReference type="PANTHER" id="PTHR43033:SF1">
    <property type="entry name" value="TRNA(ILE)-LYSIDINE SYNTHASE-RELATED"/>
    <property type="match status" value="1"/>
</dbReference>
<dbReference type="Gene3D" id="3.40.50.620">
    <property type="entry name" value="HUPs"/>
    <property type="match status" value="1"/>
</dbReference>
<name>A0A7W9ANH1_9SPHN</name>
<dbReference type="InterPro" id="IPR012094">
    <property type="entry name" value="tRNA_Ile_lys_synt"/>
</dbReference>
<dbReference type="InterPro" id="IPR012795">
    <property type="entry name" value="tRNA_Ile_lys_synt_N"/>
</dbReference>
<protein>
    <recommendedName>
        <fullName evidence="6">tRNA(Ile)-lysidine synthase</fullName>
        <ecNumber evidence="6">6.3.4.19</ecNumber>
    </recommendedName>
    <alternativeName>
        <fullName evidence="6">tRNA(Ile)-2-lysyl-cytidine synthase</fullName>
    </alternativeName>
    <alternativeName>
        <fullName evidence="6">tRNA(Ile)-lysidine synthetase</fullName>
    </alternativeName>
</protein>
<evidence type="ECO:0000256" key="3">
    <source>
        <dbReference type="ARBA" id="ARBA00022741"/>
    </source>
</evidence>
<dbReference type="AlphaFoldDB" id="A0A7W9ANH1"/>
<reference evidence="8 9" key="1">
    <citation type="submission" date="2020-08" db="EMBL/GenBank/DDBJ databases">
        <title>Genomic Encyclopedia of Type Strains, Phase IV (KMG-IV): sequencing the most valuable type-strain genomes for metagenomic binning, comparative biology and taxonomic classification.</title>
        <authorList>
            <person name="Goeker M."/>
        </authorList>
    </citation>
    <scope>NUCLEOTIDE SEQUENCE [LARGE SCALE GENOMIC DNA]</scope>
    <source>
        <strain evidence="8 9">DSM 27244</strain>
    </source>
</reference>
<evidence type="ECO:0000313" key="9">
    <source>
        <dbReference type="Proteomes" id="UP000557739"/>
    </source>
</evidence>
<keyword evidence="6" id="KW-0963">Cytoplasm</keyword>
<keyword evidence="4 6" id="KW-0067">ATP-binding</keyword>
<evidence type="ECO:0000256" key="2">
    <source>
        <dbReference type="ARBA" id="ARBA00022694"/>
    </source>
</evidence>
<accession>A0A7W9ANH1</accession>
<comment type="domain">
    <text evidence="6">The N-terminal region contains the highly conserved SGGXDS motif, predicted to be a P-loop motif involved in ATP binding.</text>
</comment>
<sequence>MPPSASDALDAGIVARFARNLSALFDVEKGRLLVAVSGGGDSLALMLLARAVLGERCIAATVDHGLRPASAGEAAFVGSIAGRLGIAHTVLRGEMPARTGRTANLSARARAFRYALLEAERVRVRADAIATAHHADDQLETMVMRLNRGAGVAGLAGVRAKGGRVVRPLLGWRCAELAAIVRGAGIEAIEDPSNIDDRFDRARLRKVLAGVGALDTEHWAASARALGDAEDAIGWMVERLGGERIAVMGGRIELLADDLPFELQRRLVERALRTVEPGIDPRGDALARMAVTLRDGRAAMLGNVRATVMRREGRVIWTFFAAPPRRTP</sequence>
<comment type="catalytic activity">
    <reaction evidence="5 6">
        <text>cytidine(34) in tRNA(Ile2) + L-lysine + ATP = lysidine(34) in tRNA(Ile2) + AMP + diphosphate + H(+)</text>
        <dbReference type="Rhea" id="RHEA:43744"/>
        <dbReference type="Rhea" id="RHEA-COMP:10625"/>
        <dbReference type="Rhea" id="RHEA-COMP:10670"/>
        <dbReference type="ChEBI" id="CHEBI:15378"/>
        <dbReference type="ChEBI" id="CHEBI:30616"/>
        <dbReference type="ChEBI" id="CHEBI:32551"/>
        <dbReference type="ChEBI" id="CHEBI:33019"/>
        <dbReference type="ChEBI" id="CHEBI:82748"/>
        <dbReference type="ChEBI" id="CHEBI:83665"/>
        <dbReference type="ChEBI" id="CHEBI:456215"/>
        <dbReference type="EC" id="6.3.4.19"/>
    </reaction>
</comment>
<dbReference type="InterPro" id="IPR014729">
    <property type="entry name" value="Rossmann-like_a/b/a_fold"/>
</dbReference>
<dbReference type="CDD" id="cd01992">
    <property type="entry name" value="TilS_N"/>
    <property type="match status" value="1"/>
</dbReference>
<dbReference type="PANTHER" id="PTHR43033">
    <property type="entry name" value="TRNA(ILE)-LYSIDINE SYNTHASE-RELATED"/>
    <property type="match status" value="1"/>
</dbReference>
<keyword evidence="1 6" id="KW-0436">Ligase</keyword>
<evidence type="ECO:0000256" key="5">
    <source>
        <dbReference type="ARBA" id="ARBA00048539"/>
    </source>
</evidence>
<dbReference type="Proteomes" id="UP000557739">
    <property type="component" value="Unassembled WGS sequence"/>
</dbReference>
<keyword evidence="2 6" id="KW-0819">tRNA processing</keyword>
<dbReference type="InterPro" id="IPR011063">
    <property type="entry name" value="TilS/TtcA_N"/>
</dbReference>
<dbReference type="EC" id="6.3.4.19" evidence="6"/>
<dbReference type="GO" id="GO:0005524">
    <property type="term" value="F:ATP binding"/>
    <property type="evidence" value="ECO:0007669"/>
    <property type="project" value="UniProtKB-UniRule"/>
</dbReference>
<comment type="similarity">
    <text evidence="6">Belongs to the tRNA(Ile)-lysidine synthase family.</text>
</comment>
<proteinExistence type="inferred from homology"/>
<evidence type="ECO:0000256" key="6">
    <source>
        <dbReference type="HAMAP-Rule" id="MF_01161"/>
    </source>
</evidence>
<dbReference type="Pfam" id="PF01171">
    <property type="entry name" value="ATP_bind_3"/>
    <property type="match status" value="1"/>
</dbReference>
<dbReference type="GO" id="GO:0032267">
    <property type="term" value="F:tRNA(Ile)-lysidine synthase activity"/>
    <property type="evidence" value="ECO:0007669"/>
    <property type="project" value="UniProtKB-EC"/>
</dbReference>
<dbReference type="NCBIfam" id="TIGR02432">
    <property type="entry name" value="lysidine_TilS_N"/>
    <property type="match status" value="1"/>
</dbReference>
<comment type="subcellular location">
    <subcellularLocation>
        <location evidence="6">Cytoplasm</location>
    </subcellularLocation>
</comment>
<evidence type="ECO:0000313" key="8">
    <source>
        <dbReference type="EMBL" id="MBB5697459.1"/>
    </source>
</evidence>
<dbReference type="EMBL" id="JACIJJ010000001">
    <property type="protein sequence ID" value="MBB5697459.1"/>
    <property type="molecule type" value="Genomic_DNA"/>
</dbReference>
<dbReference type="SUPFAM" id="SSF52402">
    <property type="entry name" value="Adenine nucleotide alpha hydrolases-like"/>
    <property type="match status" value="1"/>
</dbReference>
<evidence type="ECO:0000256" key="1">
    <source>
        <dbReference type="ARBA" id="ARBA00022598"/>
    </source>
</evidence>
<evidence type="ECO:0000259" key="7">
    <source>
        <dbReference type="Pfam" id="PF01171"/>
    </source>
</evidence>
<dbReference type="HAMAP" id="MF_01161">
    <property type="entry name" value="tRNA_Ile_lys_synt"/>
    <property type="match status" value="1"/>
</dbReference>
<evidence type="ECO:0000256" key="4">
    <source>
        <dbReference type="ARBA" id="ARBA00022840"/>
    </source>
</evidence>
<dbReference type="GO" id="GO:0005737">
    <property type="term" value="C:cytoplasm"/>
    <property type="evidence" value="ECO:0007669"/>
    <property type="project" value="UniProtKB-SubCell"/>
</dbReference>
<keyword evidence="3 6" id="KW-0547">Nucleotide-binding</keyword>
<comment type="caution">
    <text evidence="8">The sequence shown here is derived from an EMBL/GenBank/DDBJ whole genome shotgun (WGS) entry which is preliminary data.</text>
</comment>
<feature type="binding site" evidence="6">
    <location>
        <begin position="37"/>
        <end position="42"/>
    </location>
    <ligand>
        <name>ATP</name>
        <dbReference type="ChEBI" id="CHEBI:30616"/>
    </ligand>
</feature>